<sequence length="103" mass="11846">MKKLLVATLMLTILPLVNIHAFSELEKLLIAEATTPELKKIAKDYFLRKAQDQKELAEKYRSMSNLNRGGKSTSEDSERKKYKQLADHVSLESAKYKEQADKF</sequence>
<dbReference type="AlphaFoldDB" id="A0A4R9GBI0"/>
<feature type="compositionally biased region" description="Basic and acidic residues" evidence="1">
    <location>
        <begin position="73"/>
        <end position="86"/>
    </location>
</feature>
<protein>
    <submittedName>
        <fullName evidence="2">Uncharacterized protein</fullName>
    </submittedName>
</protein>
<dbReference type="EMBL" id="RQET01000010">
    <property type="protein sequence ID" value="TGK08725.1"/>
    <property type="molecule type" value="Genomic_DNA"/>
</dbReference>
<name>A0A4R9GBI0_9LEPT</name>
<proteinExistence type="predicted"/>
<feature type="compositionally biased region" description="Polar residues" evidence="1">
    <location>
        <begin position="62"/>
        <end position="72"/>
    </location>
</feature>
<feature type="region of interest" description="Disordered" evidence="1">
    <location>
        <begin position="58"/>
        <end position="86"/>
    </location>
</feature>
<dbReference type="RefSeq" id="WP_135768870.1">
    <property type="nucleotide sequence ID" value="NZ_RQET01000010.1"/>
</dbReference>
<evidence type="ECO:0000313" key="2">
    <source>
        <dbReference type="EMBL" id="TGK08725.1"/>
    </source>
</evidence>
<gene>
    <name evidence="2" type="ORF">EHO60_14175</name>
</gene>
<comment type="caution">
    <text evidence="2">The sequence shown here is derived from an EMBL/GenBank/DDBJ whole genome shotgun (WGS) entry which is preliminary data.</text>
</comment>
<dbReference type="OrthoDB" id="344765at2"/>
<keyword evidence="3" id="KW-1185">Reference proteome</keyword>
<dbReference type="Proteomes" id="UP000298458">
    <property type="component" value="Unassembled WGS sequence"/>
</dbReference>
<evidence type="ECO:0000313" key="3">
    <source>
        <dbReference type="Proteomes" id="UP000298458"/>
    </source>
</evidence>
<organism evidence="2 3">
    <name type="scientific">Leptospira fletcheri</name>
    <dbReference type="NCBI Taxonomy" id="2484981"/>
    <lineage>
        <taxon>Bacteria</taxon>
        <taxon>Pseudomonadati</taxon>
        <taxon>Spirochaetota</taxon>
        <taxon>Spirochaetia</taxon>
        <taxon>Leptospirales</taxon>
        <taxon>Leptospiraceae</taxon>
        <taxon>Leptospira</taxon>
    </lineage>
</organism>
<accession>A0A4R9GBI0</accession>
<reference evidence="2" key="1">
    <citation type="journal article" date="2019" name="PLoS Negl. Trop. Dis.">
        <title>Revisiting the worldwide diversity of Leptospira species in the environment.</title>
        <authorList>
            <person name="Vincent A.T."/>
            <person name="Schiettekatte O."/>
            <person name="Bourhy P."/>
            <person name="Veyrier F.J."/>
            <person name="Picardeau M."/>
        </authorList>
    </citation>
    <scope>NUCLEOTIDE SEQUENCE [LARGE SCALE GENOMIC DNA]</scope>
    <source>
        <strain evidence="2">SSW15</strain>
    </source>
</reference>
<evidence type="ECO:0000256" key="1">
    <source>
        <dbReference type="SAM" id="MobiDB-lite"/>
    </source>
</evidence>